<dbReference type="EMBL" id="CP045227">
    <property type="protein sequence ID" value="QFS51120.1"/>
    <property type="molecule type" value="Genomic_DNA"/>
</dbReference>
<organism evidence="1 2">
    <name type="scientific">Nostoc sphaeroides CCNUC1</name>
    <dbReference type="NCBI Taxonomy" id="2653204"/>
    <lineage>
        <taxon>Bacteria</taxon>
        <taxon>Bacillati</taxon>
        <taxon>Cyanobacteriota</taxon>
        <taxon>Cyanophyceae</taxon>
        <taxon>Nostocales</taxon>
        <taxon>Nostocaceae</taxon>
        <taxon>Nostoc</taxon>
    </lineage>
</organism>
<dbReference type="KEGG" id="nsh:GXM_08614"/>
<protein>
    <submittedName>
        <fullName evidence="1">Uncharacterized protein</fullName>
    </submittedName>
</protein>
<reference evidence="1 2" key="1">
    <citation type="submission" date="2019-10" db="EMBL/GenBank/DDBJ databases">
        <title>Genomic and transcriptomic insights into the perfect genentic adaptation of a filamentous nitrogen-fixing cyanobacterium to rice fields.</title>
        <authorList>
            <person name="Chen Z."/>
        </authorList>
    </citation>
    <scope>NUCLEOTIDE SEQUENCE [LARGE SCALE GENOMIC DNA]</scope>
    <source>
        <strain evidence="1">CCNUC1</strain>
    </source>
</reference>
<dbReference type="AlphaFoldDB" id="A0A5P8WEV2"/>
<dbReference type="Proteomes" id="UP000326678">
    <property type="component" value="Chromosome Gxm2"/>
</dbReference>
<name>A0A5P8WEV2_9NOSO</name>
<evidence type="ECO:0000313" key="1">
    <source>
        <dbReference type="EMBL" id="QFS51120.1"/>
    </source>
</evidence>
<evidence type="ECO:0000313" key="2">
    <source>
        <dbReference type="Proteomes" id="UP000326678"/>
    </source>
</evidence>
<accession>A0A5P8WEV2</accession>
<sequence length="69" mass="7867">MVADGLTKAVEEFFAHLNPTAALKQAGRGFCYQEATGVGQKMKAIALLSQRRWLRQRQRRTPDWICDKC</sequence>
<proteinExistence type="predicted"/>
<gene>
    <name evidence="1" type="ORF">GXM_08614</name>
</gene>
<keyword evidence="2" id="KW-1185">Reference proteome</keyword>